<dbReference type="GO" id="GO:0005634">
    <property type="term" value="C:nucleus"/>
    <property type="evidence" value="ECO:0007669"/>
    <property type="project" value="TreeGrafter"/>
</dbReference>
<feature type="region of interest" description="Disordered" evidence="4">
    <location>
        <begin position="1"/>
        <end position="42"/>
    </location>
</feature>
<accession>A0A446BPK7</accession>
<feature type="region of interest" description="Disordered" evidence="4">
    <location>
        <begin position="572"/>
        <end position="593"/>
    </location>
</feature>
<feature type="compositionally biased region" description="Low complexity" evidence="4">
    <location>
        <begin position="580"/>
        <end position="593"/>
    </location>
</feature>
<evidence type="ECO:0000256" key="3">
    <source>
        <dbReference type="PROSITE-ProRule" id="PRU00023"/>
    </source>
</evidence>
<dbReference type="PANTHER" id="PTHR24189:SF50">
    <property type="entry name" value="ANKYRIN REPEAT AND SOCS BOX PROTEIN 2"/>
    <property type="match status" value="1"/>
</dbReference>
<dbReference type="Pfam" id="PF12796">
    <property type="entry name" value="Ank_2"/>
    <property type="match status" value="1"/>
</dbReference>
<dbReference type="PROSITE" id="PS50088">
    <property type="entry name" value="ANK_REPEAT"/>
    <property type="match status" value="1"/>
</dbReference>
<dbReference type="Proteomes" id="UP000289323">
    <property type="component" value="Unassembled WGS sequence"/>
</dbReference>
<proteinExistence type="predicted"/>
<dbReference type="PROSITE" id="PS50297">
    <property type="entry name" value="ANK_REP_REGION"/>
    <property type="match status" value="1"/>
</dbReference>
<dbReference type="CDD" id="cd09917">
    <property type="entry name" value="F-box_SF"/>
    <property type="match status" value="1"/>
</dbReference>
<sequence length="593" mass="67803">MEDVWGRGVKRHAEDSDNGASGPKRRAGAQPSKEISGNTVPLPAPMRLPNETLLHIAGYLEEPDLWALSLVNRRFAVVATGLLRKQLYNDRRRCMEVLLWAVEVGNNKLLRELLERGVNPNFYFRSAILRSRLLDVIAAQGRRGTPNPHKDRALAAELYREHYCRDLRERKHVLWLRCAAARETPMEQDLDWNLLHAHIVERPHLPKDFGVYRYDDARWLIEFYQASNCYPVGDPAHHFTRSLAVLCGLHPRKVYHKLSLRERQDHLYRLNLSDLSWPAQKPGTPEEIEASKPERVLLAQTLLSLGADPDHQEDERRSWMQLWTLSGTQDWGCVDIGRSPLQIAASYGFAEMVKLLISHGAKFDMPPNWRRVPSELPLMLAAKQALTTTGNLETVRALLDAGASLENPGDESILIYLYKLRPRPNILTSSDHDWPSWRKWLSIVELFLQHGAAHHASPDKWKKVLLQACEPGNLPYCEMLEKARPLSDFDSETLSAMLGLIVRRCWLFPPPGLTHQGPPGFTQDTEMVGWVLRHCVDGEGRMIIPRQVVSDLQQEAYSRHMHRIVERLREFLARGETTEPETPSSSRPSMENS</sequence>
<dbReference type="InterPro" id="IPR001810">
    <property type="entry name" value="F-box_dom"/>
</dbReference>
<feature type="domain" description="F-box" evidence="5">
    <location>
        <begin position="42"/>
        <end position="91"/>
    </location>
</feature>
<dbReference type="GO" id="GO:0005737">
    <property type="term" value="C:cytoplasm"/>
    <property type="evidence" value="ECO:0007669"/>
    <property type="project" value="TreeGrafter"/>
</dbReference>
<evidence type="ECO:0000259" key="5">
    <source>
        <dbReference type="PROSITE" id="PS50181"/>
    </source>
</evidence>
<dbReference type="EMBL" id="OUUZ01000013">
    <property type="protein sequence ID" value="SPQ24461.1"/>
    <property type="molecule type" value="Genomic_DNA"/>
</dbReference>
<evidence type="ECO:0000256" key="2">
    <source>
        <dbReference type="ARBA" id="ARBA00023043"/>
    </source>
</evidence>
<dbReference type="PANTHER" id="PTHR24189">
    <property type="entry name" value="MYOTROPHIN"/>
    <property type="match status" value="1"/>
</dbReference>
<dbReference type="InterPro" id="IPR036047">
    <property type="entry name" value="F-box-like_dom_sf"/>
</dbReference>
<dbReference type="SUPFAM" id="SSF48403">
    <property type="entry name" value="Ankyrin repeat"/>
    <property type="match status" value="1"/>
</dbReference>
<gene>
    <name evidence="6" type="ORF">TT172_LOCUS6880</name>
</gene>
<dbReference type="SUPFAM" id="SSF81383">
    <property type="entry name" value="F-box domain"/>
    <property type="match status" value="1"/>
</dbReference>
<dbReference type="Pfam" id="PF12937">
    <property type="entry name" value="F-box-like"/>
    <property type="match status" value="1"/>
</dbReference>
<dbReference type="InterPro" id="IPR050745">
    <property type="entry name" value="Multifunctional_regulatory"/>
</dbReference>
<keyword evidence="1" id="KW-0677">Repeat</keyword>
<evidence type="ECO:0000256" key="4">
    <source>
        <dbReference type="SAM" id="MobiDB-lite"/>
    </source>
</evidence>
<evidence type="ECO:0000313" key="7">
    <source>
        <dbReference type="Proteomes" id="UP000289323"/>
    </source>
</evidence>
<dbReference type="SMART" id="SM00248">
    <property type="entry name" value="ANK"/>
    <property type="match status" value="3"/>
</dbReference>
<keyword evidence="2 3" id="KW-0040">ANK repeat</keyword>
<evidence type="ECO:0000313" key="6">
    <source>
        <dbReference type="EMBL" id="SPQ24461.1"/>
    </source>
</evidence>
<name>A0A446BPK7_9PEZI</name>
<dbReference type="InterPro" id="IPR002110">
    <property type="entry name" value="Ankyrin_rpt"/>
</dbReference>
<dbReference type="InterPro" id="IPR036770">
    <property type="entry name" value="Ankyrin_rpt-contain_sf"/>
</dbReference>
<organism evidence="6 7">
    <name type="scientific">Thermothielavioides terrestris</name>
    <dbReference type="NCBI Taxonomy" id="2587410"/>
    <lineage>
        <taxon>Eukaryota</taxon>
        <taxon>Fungi</taxon>
        <taxon>Dikarya</taxon>
        <taxon>Ascomycota</taxon>
        <taxon>Pezizomycotina</taxon>
        <taxon>Sordariomycetes</taxon>
        <taxon>Sordariomycetidae</taxon>
        <taxon>Sordariales</taxon>
        <taxon>Chaetomiaceae</taxon>
        <taxon>Thermothielavioides</taxon>
    </lineage>
</organism>
<protein>
    <submittedName>
        <fullName evidence="6">92bbeb2c-770a-4f5d-84b8-56559b795bae</fullName>
    </submittedName>
</protein>
<evidence type="ECO:0000256" key="1">
    <source>
        <dbReference type="ARBA" id="ARBA00022737"/>
    </source>
</evidence>
<dbReference type="AlphaFoldDB" id="A0A446BPK7"/>
<dbReference type="Gene3D" id="1.25.40.20">
    <property type="entry name" value="Ankyrin repeat-containing domain"/>
    <property type="match status" value="1"/>
</dbReference>
<reference evidence="6 7" key="1">
    <citation type="submission" date="2018-04" db="EMBL/GenBank/DDBJ databases">
        <authorList>
            <person name="Huttner S."/>
            <person name="Dainat J."/>
        </authorList>
    </citation>
    <scope>NUCLEOTIDE SEQUENCE [LARGE SCALE GENOMIC DNA]</scope>
</reference>
<feature type="repeat" description="ANK" evidence="3">
    <location>
        <begin position="336"/>
        <end position="368"/>
    </location>
</feature>
<dbReference type="PROSITE" id="PS50181">
    <property type="entry name" value="FBOX"/>
    <property type="match status" value="1"/>
</dbReference>